<sequence length="120" mass="13799">MKEIKARMTTRDFTILKSHTITFIHQLLHKASGKDLRVKVCITIFKQPVPWFDSDLSLDFPCLGLGNLAVFQPSSFLLVAWQLGTERVLQPNDLFTYFTMNGVKISIRIEKKAAVFRLKE</sequence>
<reference evidence="1 2" key="1">
    <citation type="journal article" date="2018" name="Biotechnol. Adv.">
        <title>Improved genomic resources and new bioinformatic workflow for the carcinogenic parasite Clonorchis sinensis: Biotechnological implications.</title>
        <authorList>
            <person name="Wang D."/>
            <person name="Korhonen P.K."/>
            <person name="Gasser R.B."/>
            <person name="Young N.D."/>
        </authorList>
    </citation>
    <scope>NUCLEOTIDE SEQUENCE [LARGE SCALE GENOMIC DNA]</scope>
    <source>
        <strain evidence="1">Cs-k2</strain>
    </source>
</reference>
<name>A0A3R7G6K4_CLOSI</name>
<dbReference type="EMBL" id="NIRI02000056">
    <property type="protein sequence ID" value="KAG5443510.1"/>
    <property type="molecule type" value="Genomic_DNA"/>
</dbReference>
<dbReference type="InParanoid" id="A0A3R7G6K4"/>
<dbReference type="Proteomes" id="UP000286415">
    <property type="component" value="Unassembled WGS sequence"/>
</dbReference>
<evidence type="ECO:0000313" key="2">
    <source>
        <dbReference type="Proteomes" id="UP000286415"/>
    </source>
</evidence>
<accession>A0A3R7G6K4</accession>
<keyword evidence="2" id="KW-1185">Reference proteome</keyword>
<proteinExistence type="predicted"/>
<organism evidence="1 2">
    <name type="scientific">Clonorchis sinensis</name>
    <name type="common">Chinese liver fluke</name>
    <dbReference type="NCBI Taxonomy" id="79923"/>
    <lineage>
        <taxon>Eukaryota</taxon>
        <taxon>Metazoa</taxon>
        <taxon>Spiralia</taxon>
        <taxon>Lophotrochozoa</taxon>
        <taxon>Platyhelminthes</taxon>
        <taxon>Trematoda</taxon>
        <taxon>Digenea</taxon>
        <taxon>Opisthorchiida</taxon>
        <taxon>Opisthorchiata</taxon>
        <taxon>Opisthorchiidae</taxon>
        <taxon>Clonorchis</taxon>
    </lineage>
</organism>
<protein>
    <submittedName>
        <fullName evidence="1">Uncharacterized protein</fullName>
    </submittedName>
</protein>
<gene>
    <name evidence="1" type="ORF">CSKR_101071</name>
</gene>
<evidence type="ECO:0000313" key="1">
    <source>
        <dbReference type="EMBL" id="KAG5443510.1"/>
    </source>
</evidence>
<comment type="caution">
    <text evidence="1">The sequence shown here is derived from an EMBL/GenBank/DDBJ whole genome shotgun (WGS) entry which is preliminary data.</text>
</comment>
<reference evidence="1 2" key="2">
    <citation type="journal article" date="2021" name="Genomics">
        <title>High-quality reference genome for Clonorchis sinensis.</title>
        <authorList>
            <person name="Young N.D."/>
            <person name="Stroehlein A.J."/>
            <person name="Kinkar L."/>
            <person name="Wang T."/>
            <person name="Sohn W.M."/>
            <person name="Chang B.C.H."/>
            <person name="Kaur P."/>
            <person name="Weisz D."/>
            <person name="Dudchenko O."/>
            <person name="Aiden E.L."/>
            <person name="Korhonen P.K."/>
            <person name="Gasser R.B."/>
        </authorList>
    </citation>
    <scope>NUCLEOTIDE SEQUENCE [LARGE SCALE GENOMIC DNA]</scope>
    <source>
        <strain evidence="1">Cs-k2</strain>
    </source>
</reference>
<dbReference type="AlphaFoldDB" id="A0A3R7G6K4"/>